<dbReference type="KEGG" id="hrr:HZS55_02255"/>
<dbReference type="PANTHER" id="PTHR40700">
    <property type="entry name" value="HYPOTHETICAL MEMBRANE PROTEIN, CONSERVED, DUF63 FAMILY"/>
    <property type="match status" value="1"/>
</dbReference>
<evidence type="ECO:0000313" key="3">
    <source>
        <dbReference type="Proteomes" id="UP000509667"/>
    </source>
</evidence>
<keyword evidence="1" id="KW-0812">Transmembrane</keyword>
<proteinExistence type="predicted"/>
<dbReference type="InterPro" id="IPR002749">
    <property type="entry name" value="DUF63"/>
</dbReference>
<gene>
    <name evidence="2" type="ORF">HZS55_02255</name>
</gene>
<dbReference type="Proteomes" id="UP000509667">
    <property type="component" value="Chromosome"/>
</dbReference>
<dbReference type="RefSeq" id="WP_179910142.1">
    <property type="nucleotide sequence ID" value="NZ_CP058910.1"/>
</dbReference>
<dbReference type="OrthoDB" id="308209at2157"/>
<dbReference type="AlphaFoldDB" id="A0A7D5P897"/>
<reference evidence="2 3" key="1">
    <citation type="submission" date="2020-07" db="EMBL/GenBank/DDBJ databases">
        <title>Halosimplex pelagicum sp. nov. and Halosimplex rubrum sp. nov., isolated from salted brown alga Laminaria, and emended description of the genus Halosimplex.</title>
        <authorList>
            <person name="Cui H."/>
        </authorList>
    </citation>
    <scope>NUCLEOTIDE SEQUENCE [LARGE SCALE GENOMIC DNA]</scope>
    <source>
        <strain evidence="2 3">R27</strain>
    </source>
</reference>
<feature type="transmembrane region" description="Helical" evidence="1">
    <location>
        <begin position="42"/>
        <end position="58"/>
    </location>
</feature>
<dbReference type="PANTHER" id="PTHR40700:SF1">
    <property type="entry name" value="DUF63 DOMAIN-CONTAINING PROTEIN"/>
    <property type="match status" value="1"/>
</dbReference>
<feature type="transmembrane region" description="Helical" evidence="1">
    <location>
        <begin position="254"/>
        <end position="276"/>
    </location>
</feature>
<dbReference type="Pfam" id="PF01889">
    <property type="entry name" value="DUF63"/>
    <property type="match status" value="1"/>
</dbReference>
<name>A0A7D5P897_9EURY</name>
<feature type="transmembrane region" description="Helical" evidence="1">
    <location>
        <begin position="139"/>
        <end position="159"/>
    </location>
</feature>
<evidence type="ECO:0000313" key="2">
    <source>
        <dbReference type="EMBL" id="QLH76199.1"/>
    </source>
</evidence>
<feature type="transmembrane region" description="Helical" evidence="1">
    <location>
        <begin position="70"/>
        <end position="93"/>
    </location>
</feature>
<feature type="transmembrane region" description="Helical" evidence="1">
    <location>
        <begin position="12"/>
        <end position="33"/>
    </location>
</feature>
<keyword evidence="1" id="KW-1133">Transmembrane helix</keyword>
<keyword evidence="1" id="KW-0472">Membrane</keyword>
<feature type="transmembrane region" description="Helical" evidence="1">
    <location>
        <begin position="105"/>
        <end position="127"/>
    </location>
</feature>
<accession>A0A7D5P897</accession>
<sequence length="280" mass="29262">MQILPSGLVIPPLPYAITLVVLTAASVAGLYLLDPPVTSRQVLALAPWMIAGGAFHAFEQAGLFPAVLRPFFAAPAVYVTTFLLGAAVWLPSVIRAQMLDDTGRIARNLGFFGTALVLALTAVAYVFAAGRVDSTTALVWLPIGFLGAGVLTAPVYYLLALKWTAAVDRAGVAGPLVVFAHALDGFSTAVGVDVIGTGERTPIPRRVMDFAETLPTYPYIGKGWLFAVVKLVVAAGIVVLLADLVEDDPTQGNLLFAFVAAVGMGPAANNLFLFLIGPAL</sequence>
<dbReference type="GeneID" id="56076648"/>
<keyword evidence="3" id="KW-1185">Reference proteome</keyword>
<dbReference type="EMBL" id="CP058910">
    <property type="protein sequence ID" value="QLH76199.1"/>
    <property type="molecule type" value="Genomic_DNA"/>
</dbReference>
<feature type="transmembrane region" description="Helical" evidence="1">
    <location>
        <begin position="224"/>
        <end position="242"/>
    </location>
</feature>
<organism evidence="2 3">
    <name type="scientific">Halosimplex rubrum</name>
    <dbReference type="NCBI Taxonomy" id="869889"/>
    <lineage>
        <taxon>Archaea</taxon>
        <taxon>Methanobacteriati</taxon>
        <taxon>Methanobacteriota</taxon>
        <taxon>Stenosarchaea group</taxon>
        <taxon>Halobacteria</taxon>
        <taxon>Halobacteriales</taxon>
        <taxon>Haloarculaceae</taxon>
        <taxon>Halosimplex</taxon>
    </lineage>
</organism>
<evidence type="ECO:0000256" key="1">
    <source>
        <dbReference type="SAM" id="Phobius"/>
    </source>
</evidence>
<protein>
    <submittedName>
        <fullName evidence="2">DUF63 family protein</fullName>
    </submittedName>
</protein>